<name>A0A2U3PYB9_9BRAD</name>
<proteinExistence type="predicted"/>
<evidence type="ECO:0000313" key="2">
    <source>
        <dbReference type="Proteomes" id="UP000246085"/>
    </source>
</evidence>
<dbReference type="SUPFAM" id="SSF53448">
    <property type="entry name" value="Nucleotide-diphospho-sugar transferases"/>
    <property type="match status" value="1"/>
</dbReference>
<dbReference type="Proteomes" id="UP000246085">
    <property type="component" value="Chromosome BRAD3257"/>
</dbReference>
<organism evidence="1 2">
    <name type="scientific">Bradyrhizobium vignae</name>
    <dbReference type="NCBI Taxonomy" id="1549949"/>
    <lineage>
        <taxon>Bacteria</taxon>
        <taxon>Pseudomonadati</taxon>
        <taxon>Pseudomonadota</taxon>
        <taxon>Alphaproteobacteria</taxon>
        <taxon>Hyphomicrobiales</taxon>
        <taxon>Nitrobacteraceae</taxon>
        <taxon>Bradyrhizobium</taxon>
    </lineage>
</organism>
<dbReference type="InterPro" id="IPR029044">
    <property type="entry name" value="Nucleotide-diphossugar_trans"/>
</dbReference>
<protein>
    <recommendedName>
        <fullName evidence="3">Glycosyl transferase</fullName>
    </recommendedName>
</protein>
<dbReference type="KEGG" id="bvz:BRAD3257_3119"/>
<dbReference type="AlphaFoldDB" id="A0A2U3PYB9"/>
<dbReference type="Gene3D" id="3.90.550.10">
    <property type="entry name" value="Spore Coat Polysaccharide Biosynthesis Protein SpsA, Chain A"/>
    <property type="match status" value="1"/>
</dbReference>
<dbReference type="EMBL" id="LS398110">
    <property type="protein sequence ID" value="SPP94165.1"/>
    <property type="molecule type" value="Genomic_DNA"/>
</dbReference>
<gene>
    <name evidence="1" type="ORF">BRAD3257_3119</name>
</gene>
<reference evidence="1 2" key="1">
    <citation type="submission" date="2018-03" db="EMBL/GenBank/DDBJ databases">
        <authorList>
            <person name="Gully D."/>
        </authorList>
    </citation>
    <scope>NUCLEOTIDE SEQUENCE [LARGE SCALE GENOMIC DNA]</scope>
    <source>
        <strain evidence="1">ORS3257</strain>
    </source>
</reference>
<sequence length="341" mass="39266">MERVYCTCFDRNYLSRGLALYHSLRRHAPGSRLWVLCLDQVAYQLLRDQALPDLIPVQLSDFETADPDVAATRAIRSLVEYYFTLCPAWLLYVAQEEAGAEWVTYLDSDLFFFGSPELIYEELGGAAFAIIPHRYPPALERLKRFGIYNVGWVGARTDPDGLAPLRWWRAKCIEWCCDYVDGERFADQGYLQELARRFSRVKAIENPGANLAPWNLTNYQIGFRAPEILINDAQPLIFFHFQGVKRGFGCFIFNNHRNYAAPFTGVVRKHIYKPYVDEILKIEQGINPSIDVSDAKPLARADVDAFWPRLENMARKARNRSFQMLDIVTGRAFLVLRGKAY</sequence>
<evidence type="ECO:0008006" key="3">
    <source>
        <dbReference type="Google" id="ProtNLM"/>
    </source>
</evidence>
<accession>A0A2U3PYB9</accession>
<evidence type="ECO:0000313" key="1">
    <source>
        <dbReference type="EMBL" id="SPP94165.1"/>
    </source>
</evidence>